<organism evidence="1 2">
    <name type="scientific">Bradyrhizobium frederickii</name>
    <dbReference type="NCBI Taxonomy" id="2560054"/>
    <lineage>
        <taxon>Bacteria</taxon>
        <taxon>Pseudomonadati</taxon>
        <taxon>Pseudomonadota</taxon>
        <taxon>Alphaproteobacteria</taxon>
        <taxon>Hyphomicrobiales</taxon>
        <taxon>Nitrobacteraceae</taxon>
        <taxon>Bradyrhizobium</taxon>
    </lineage>
</organism>
<dbReference type="Proteomes" id="UP000297700">
    <property type="component" value="Unassembled WGS sequence"/>
</dbReference>
<gene>
    <name evidence="1" type="ORF">E4K64_09995</name>
</gene>
<name>A0A4Y9P9R7_9BRAD</name>
<sequence>MAPIVAGESRRRLSNLWCHAPRKRGIQYAAASRGYVAVSGILDRPPSRTMTVCPILSSSEKERAK</sequence>
<protein>
    <submittedName>
        <fullName evidence="1">Uncharacterized protein</fullName>
    </submittedName>
</protein>
<proteinExistence type="predicted"/>
<accession>A0A4Y9P9R7</accession>
<dbReference type="EMBL" id="SPQS01000005">
    <property type="protein sequence ID" value="TFV77020.1"/>
    <property type="molecule type" value="Genomic_DNA"/>
</dbReference>
<comment type="caution">
    <text evidence="1">The sequence shown here is derived from an EMBL/GenBank/DDBJ whole genome shotgun (WGS) entry which is preliminary data.</text>
</comment>
<evidence type="ECO:0000313" key="2">
    <source>
        <dbReference type="Proteomes" id="UP000297700"/>
    </source>
</evidence>
<dbReference type="AlphaFoldDB" id="A0A4Y9P9R7"/>
<reference evidence="1 2" key="1">
    <citation type="submission" date="2019-03" db="EMBL/GenBank/DDBJ databases">
        <title>Bradyrhizobium strains diversity.</title>
        <authorList>
            <person name="Urquiaga M.C.O."/>
            <person name="Hungria M."/>
            <person name="Delamuta J.R.M."/>
            <person name="Klepa M.S."/>
        </authorList>
    </citation>
    <scope>NUCLEOTIDE SEQUENCE [LARGE SCALE GENOMIC DNA]</scope>
    <source>
        <strain evidence="1 2">CNPSo 3426</strain>
    </source>
</reference>
<evidence type="ECO:0000313" key="1">
    <source>
        <dbReference type="EMBL" id="TFV77020.1"/>
    </source>
</evidence>